<comment type="caution">
    <text evidence="1">The sequence shown here is derived from an EMBL/GenBank/DDBJ whole genome shotgun (WGS) entry which is preliminary data.</text>
</comment>
<dbReference type="AlphaFoldDB" id="A0AAV5S110"/>
<dbReference type="Proteomes" id="UP001377567">
    <property type="component" value="Unassembled WGS sequence"/>
</dbReference>
<evidence type="ECO:0000313" key="2">
    <source>
        <dbReference type="Proteomes" id="UP001377567"/>
    </source>
</evidence>
<sequence>MSSTDSRTTTLRALEDYVSKSSRADSKVASEIEIPTKESRVSPFDESNQDILPDFDAKVSECAKEKWLDNVQFIDAIQDKVRSDPIAAKFRETLDLIKELQASDTAATATSNNSTDETVAGRRSLVDPAINQQPTFDWSEMYTLSSNVLDSYSERIESIFNELERVQRFIGYWQESGFTFDAHRGAQVVNRAEEWAKGKEQFLRYRRKQLDTTVKEISDTVSRLEKTD</sequence>
<accession>A0AAV5S110</accession>
<reference evidence="1 2" key="1">
    <citation type="journal article" date="2023" name="Elife">
        <title>Identification of key yeast species and microbe-microbe interactions impacting larval growth of Drosophila in the wild.</title>
        <authorList>
            <person name="Mure A."/>
            <person name="Sugiura Y."/>
            <person name="Maeda R."/>
            <person name="Honda K."/>
            <person name="Sakurai N."/>
            <person name="Takahashi Y."/>
            <person name="Watada M."/>
            <person name="Katoh T."/>
            <person name="Gotoh A."/>
            <person name="Gotoh Y."/>
            <person name="Taniguchi I."/>
            <person name="Nakamura K."/>
            <person name="Hayashi T."/>
            <person name="Katayama T."/>
            <person name="Uemura T."/>
            <person name="Hattori Y."/>
        </authorList>
    </citation>
    <scope>NUCLEOTIDE SEQUENCE [LARGE SCALE GENOMIC DNA]</scope>
    <source>
        <strain evidence="1 2">KH-74</strain>
    </source>
</reference>
<keyword evidence="2" id="KW-1185">Reference proteome</keyword>
<gene>
    <name evidence="1" type="ORF">DAKH74_031790</name>
</gene>
<proteinExistence type="predicted"/>
<name>A0AAV5S110_MAUHU</name>
<organism evidence="1 2">
    <name type="scientific">Maudiozyma humilis</name>
    <name type="common">Sour dough yeast</name>
    <name type="synonym">Kazachstania humilis</name>
    <dbReference type="NCBI Taxonomy" id="51915"/>
    <lineage>
        <taxon>Eukaryota</taxon>
        <taxon>Fungi</taxon>
        <taxon>Dikarya</taxon>
        <taxon>Ascomycota</taxon>
        <taxon>Saccharomycotina</taxon>
        <taxon>Saccharomycetes</taxon>
        <taxon>Saccharomycetales</taxon>
        <taxon>Saccharomycetaceae</taxon>
        <taxon>Maudiozyma</taxon>
    </lineage>
</organism>
<dbReference type="EMBL" id="BTGD01000008">
    <property type="protein sequence ID" value="GMM56563.1"/>
    <property type="molecule type" value="Genomic_DNA"/>
</dbReference>
<evidence type="ECO:0000313" key="1">
    <source>
        <dbReference type="EMBL" id="GMM56563.1"/>
    </source>
</evidence>
<protein>
    <submittedName>
        <fullName evidence="1">Gmc2 protein</fullName>
    </submittedName>
</protein>